<feature type="domain" description="GST C-terminal" evidence="2">
    <location>
        <begin position="89"/>
        <end position="212"/>
    </location>
</feature>
<dbReference type="InterPro" id="IPR036249">
    <property type="entry name" value="Thioredoxin-like_sf"/>
</dbReference>
<dbReference type="InterPro" id="IPR004045">
    <property type="entry name" value="Glutathione_S-Trfase_N"/>
</dbReference>
<dbReference type="SFLD" id="SFLDS00019">
    <property type="entry name" value="Glutathione_Transferase_(cytos"/>
    <property type="match status" value="1"/>
</dbReference>
<accession>A0A1L1PDM1</accession>
<dbReference type="GO" id="GO:0016740">
    <property type="term" value="F:transferase activity"/>
    <property type="evidence" value="ECO:0007669"/>
    <property type="project" value="UniProtKB-KW"/>
</dbReference>
<dbReference type="Pfam" id="PF00043">
    <property type="entry name" value="GST_C"/>
    <property type="match status" value="1"/>
</dbReference>
<keyword evidence="4" id="KW-1185">Reference proteome</keyword>
<dbReference type="PROSITE" id="PS50405">
    <property type="entry name" value="GST_CTER"/>
    <property type="match status" value="1"/>
</dbReference>
<evidence type="ECO:0000313" key="4">
    <source>
        <dbReference type="Proteomes" id="UP000028878"/>
    </source>
</evidence>
<dbReference type="Pfam" id="PF13417">
    <property type="entry name" value="GST_N_3"/>
    <property type="match status" value="1"/>
</dbReference>
<reference evidence="4" key="1">
    <citation type="submission" date="2014-11" db="EMBL/GenBank/DDBJ databases">
        <title>Draft genome sequence of Hydrogenophaga intermedia S1.</title>
        <authorList>
            <person name="Gan H.M."/>
            <person name="Chew T.H."/>
            <person name="Stolz A."/>
        </authorList>
    </citation>
    <scope>NUCLEOTIDE SEQUENCE [LARGE SCALE GENOMIC DNA]</scope>
    <source>
        <strain evidence="4">S1</strain>
    </source>
</reference>
<dbReference type="AlphaFoldDB" id="A0A1L1PDM1"/>
<dbReference type="PANTHER" id="PTHR44051">
    <property type="entry name" value="GLUTATHIONE S-TRANSFERASE-RELATED"/>
    <property type="match status" value="1"/>
</dbReference>
<sequence length="229" mass="26018">MAALTLHYHPLSSYCHKLLIALDHLAIEVDKRLLNLGDLDERAAFLKLWPTGKMPLLVDQGQPIPETSIIIEHLQRHHARPGRSLIPHDPDQALQVRLWDRLFDLYVMTPMQAFTADLLRPQAQRDPSSVARASDGLKTAYAMIDHHLEGRTWVAANTFSMADCAAAPSLFYAVTYVPFAPEHARLAAYFERLMEHSSVARTIDDARPYFRFYPGRAGLAKRFYDPEVD</sequence>
<dbReference type="Gene3D" id="3.40.30.10">
    <property type="entry name" value="Glutaredoxin"/>
    <property type="match status" value="1"/>
</dbReference>
<dbReference type="SUPFAM" id="SSF47616">
    <property type="entry name" value="GST C-terminal domain-like"/>
    <property type="match status" value="1"/>
</dbReference>
<dbReference type="SFLD" id="SFLDG00358">
    <property type="entry name" value="Main_(cytGST)"/>
    <property type="match status" value="1"/>
</dbReference>
<proteinExistence type="predicted"/>
<evidence type="ECO:0000259" key="2">
    <source>
        <dbReference type="PROSITE" id="PS50405"/>
    </source>
</evidence>
<organism evidence="3 4">
    <name type="scientific">Hydrogenophaga intermedia</name>
    <dbReference type="NCBI Taxonomy" id="65786"/>
    <lineage>
        <taxon>Bacteria</taxon>
        <taxon>Pseudomonadati</taxon>
        <taxon>Pseudomonadota</taxon>
        <taxon>Betaproteobacteria</taxon>
        <taxon>Burkholderiales</taxon>
        <taxon>Comamonadaceae</taxon>
        <taxon>Hydrogenophaga</taxon>
    </lineage>
</organism>
<dbReference type="SUPFAM" id="SSF52833">
    <property type="entry name" value="Thioredoxin-like"/>
    <property type="match status" value="1"/>
</dbReference>
<dbReference type="InterPro" id="IPR036282">
    <property type="entry name" value="Glutathione-S-Trfase_C_sf"/>
</dbReference>
<keyword evidence="3" id="KW-0808">Transferase</keyword>
<dbReference type="EMBL" id="CCAE010000019">
    <property type="protein sequence ID" value="CDN88132.1"/>
    <property type="molecule type" value="Genomic_DNA"/>
</dbReference>
<evidence type="ECO:0000259" key="1">
    <source>
        <dbReference type="PROSITE" id="PS50404"/>
    </source>
</evidence>
<dbReference type="Proteomes" id="UP000028878">
    <property type="component" value="Unassembled WGS sequence"/>
</dbReference>
<gene>
    <name evidence="3" type="ORF">BN948_02564</name>
</gene>
<dbReference type="InterPro" id="IPR040079">
    <property type="entry name" value="Glutathione_S-Trfase"/>
</dbReference>
<feature type="domain" description="GST N-terminal" evidence="1">
    <location>
        <begin position="2"/>
        <end position="82"/>
    </location>
</feature>
<dbReference type="InterPro" id="IPR004046">
    <property type="entry name" value="GST_C"/>
</dbReference>
<dbReference type="CDD" id="cd00570">
    <property type="entry name" value="GST_N_family"/>
    <property type="match status" value="1"/>
</dbReference>
<dbReference type="RefSeq" id="WP_009520258.1">
    <property type="nucleotide sequence ID" value="NZ_CCAE010000019.1"/>
</dbReference>
<evidence type="ECO:0000313" key="3">
    <source>
        <dbReference type="EMBL" id="CDN88132.1"/>
    </source>
</evidence>
<protein>
    <submittedName>
        <fullName evidence="3">Glutathione S-transferase</fullName>
    </submittedName>
</protein>
<dbReference type="Gene3D" id="1.20.1050.10">
    <property type="match status" value="1"/>
</dbReference>
<name>A0A1L1PDM1_HYDIT</name>
<dbReference type="CDD" id="cd00299">
    <property type="entry name" value="GST_C_family"/>
    <property type="match status" value="1"/>
</dbReference>
<dbReference type="InterPro" id="IPR010987">
    <property type="entry name" value="Glutathione-S-Trfase_C-like"/>
</dbReference>
<dbReference type="PANTHER" id="PTHR44051:SF9">
    <property type="entry name" value="GLUTATHIONE S-TRANSFERASE 1"/>
    <property type="match status" value="1"/>
</dbReference>
<dbReference type="PROSITE" id="PS50404">
    <property type="entry name" value="GST_NTER"/>
    <property type="match status" value="1"/>
</dbReference>